<reference evidence="3 4" key="1">
    <citation type="submission" date="2019-02" db="EMBL/GenBank/DDBJ databases">
        <title>Genome sequencing of the rare red list fungi Dentipellis fragilis.</title>
        <authorList>
            <person name="Buettner E."/>
            <person name="Kellner H."/>
        </authorList>
    </citation>
    <scope>NUCLEOTIDE SEQUENCE [LARGE SCALE GENOMIC DNA]</scope>
    <source>
        <strain evidence="3 4">DSM 105465</strain>
    </source>
</reference>
<dbReference type="CDD" id="cd00118">
    <property type="entry name" value="LysM"/>
    <property type="match status" value="1"/>
</dbReference>
<feature type="region of interest" description="Disordered" evidence="1">
    <location>
        <begin position="126"/>
        <end position="182"/>
    </location>
</feature>
<name>A0A4Y9Z9K0_9AGAM</name>
<feature type="region of interest" description="Disordered" evidence="1">
    <location>
        <begin position="84"/>
        <end position="104"/>
    </location>
</feature>
<evidence type="ECO:0000256" key="1">
    <source>
        <dbReference type="SAM" id="MobiDB-lite"/>
    </source>
</evidence>
<dbReference type="AlphaFoldDB" id="A0A4Y9Z9K0"/>
<feature type="region of interest" description="Disordered" evidence="1">
    <location>
        <begin position="288"/>
        <end position="390"/>
    </location>
</feature>
<evidence type="ECO:0000313" key="3">
    <source>
        <dbReference type="EMBL" id="TFY71144.1"/>
    </source>
</evidence>
<accession>A0A4Y9Z9K0</accession>
<evidence type="ECO:0000259" key="2">
    <source>
        <dbReference type="PROSITE" id="PS51782"/>
    </source>
</evidence>
<dbReference type="InterPro" id="IPR036779">
    <property type="entry name" value="LysM_dom_sf"/>
</dbReference>
<feature type="compositionally biased region" description="Low complexity" evidence="1">
    <location>
        <begin position="158"/>
        <end position="176"/>
    </location>
</feature>
<protein>
    <recommendedName>
        <fullName evidence="2">LysM domain-containing protein</fullName>
    </recommendedName>
</protein>
<comment type="caution">
    <text evidence="3">The sequence shown here is derived from an EMBL/GenBank/DDBJ whole genome shotgun (WGS) entry which is preliminary data.</text>
</comment>
<feature type="compositionally biased region" description="Basic and acidic residues" evidence="1">
    <location>
        <begin position="362"/>
        <end position="374"/>
    </location>
</feature>
<dbReference type="SMART" id="SM00257">
    <property type="entry name" value="LysM"/>
    <property type="match status" value="1"/>
</dbReference>
<proteinExistence type="predicted"/>
<feature type="compositionally biased region" description="Basic and acidic residues" evidence="1">
    <location>
        <begin position="293"/>
        <end position="303"/>
    </location>
</feature>
<evidence type="ECO:0000313" key="4">
    <source>
        <dbReference type="Proteomes" id="UP000298327"/>
    </source>
</evidence>
<gene>
    <name evidence="3" type="ORF">EVG20_g1845</name>
</gene>
<dbReference type="Proteomes" id="UP000298327">
    <property type="component" value="Unassembled WGS sequence"/>
</dbReference>
<dbReference type="OrthoDB" id="2107166at2759"/>
<feature type="compositionally biased region" description="Basic and acidic residues" evidence="1">
    <location>
        <begin position="313"/>
        <end position="323"/>
    </location>
</feature>
<sequence>MTATTSVPLNPNTTLCLACASSLPPRFFTTKSEGGTSQVAFSPELFLTRCCNRPICPSCLSRNPRLSRYHPCLACLAGVSAAGTKDKGKQRSTDPQIPVNVDGGVKDEDVFVLGDEDDAEDIAVSGGEADAGRSSPPPPYSIDLPSPSPQTSAPIHNSSESGINGSDSSSTGQSSGPNEYHIKSGDTLMGIALRFGVDGRALCRLNKLPPSTLSTTPHLLHTRTSLLLPPSAKVHSTLVEPIFDAEEEEQRAQARTVERAQKRFQFVTKEVDWRIAKTYVALADDETPMHQGAGEKGHGDVKHGSRLKQAGKPGREAAAVDRYLDDEEWEENERRQGRGVHIQRFPGTSSAGKGSGSSRSNNWREIKGAVKEIDVSEGDESGDGICAGGQ</sequence>
<keyword evidence="4" id="KW-1185">Reference proteome</keyword>
<dbReference type="InterPro" id="IPR018392">
    <property type="entry name" value="LysM"/>
</dbReference>
<dbReference type="Pfam" id="PF01476">
    <property type="entry name" value="LysM"/>
    <property type="match status" value="1"/>
</dbReference>
<feature type="domain" description="LysM" evidence="2">
    <location>
        <begin position="178"/>
        <end position="228"/>
    </location>
</feature>
<feature type="compositionally biased region" description="Low complexity" evidence="1">
    <location>
        <begin position="347"/>
        <end position="360"/>
    </location>
</feature>
<organism evidence="3 4">
    <name type="scientific">Dentipellis fragilis</name>
    <dbReference type="NCBI Taxonomy" id="205917"/>
    <lineage>
        <taxon>Eukaryota</taxon>
        <taxon>Fungi</taxon>
        <taxon>Dikarya</taxon>
        <taxon>Basidiomycota</taxon>
        <taxon>Agaricomycotina</taxon>
        <taxon>Agaricomycetes</taxon>
        <taxon>Russulales</taxon>
        <taxon>Hericiaceae</taxon>
        <taxon>Dentipellis</taxon>
    </lineage>
</organism>
<dbReference type="Gene3D" id="3.10.350.10">
    <property type="entry name" value="LysM domain"/>
    <property type="match status" value="1"/>
</dbReference>
<dbReference type="SUPFAM" id="SSF54106">
    <property type="entry name" value="LysM domain"/>
    <property type="match status" value="1"/>
</dbReference>
<dbReference type="PROSITE" id="PS51782">
    <property type="entry name" value="LYSM"/>
    <property type="match status" value="1"/>
</dbReference>
<dbReference type="EMBL" id="SEOQ01000064">
    <property type="protein sequence ID" value="TFY71144.1"/>
    <property type="molecule type" value="Genomic_DNA"/>
</dbReference>